<dbReference type="InterPro" id="IPR036291">
    <property type="entry name" value="NAD(P)-bd_dom_sf"/>
</dbReference>
<dbReference type="VEuPathDB" id="FungiDB:EYZ11_006583"/>
<reference evidence="4 7" key="2">
    <citation type="submission" date="2019-08" db="EMBL/GenBank/DDBJ databases">
        <title>The genome sequence of a newly discovered highly antifungal drug resistant Aspergillus species, Aspergillus tanneri NIH 1004.</title>
        <authorList>
            <person name="Mounaud S."/>
            <person name="Singh I."/>
            <person name="Joardar V."/>
            <person name="Pakala S."/>
            <person name="Pakala S."/>
            <person name="Venepally P."/>
            <person name="Chung J.K."/>
            <person name="Losada L."/>
            <person name="Nierman W.C."/>
        </authorList>
    </citation>
    <scope>NUCLEOTIDE SEQUENCE [LARGE SCALE GENOMIC DNA]</scope>
    <source>
        <strain evidence="4 7">NIH1004</strain>
    </source>
</reference>
<feature type="domain" description="NmrA-like" evidence="3">
    <location>
        <begin position="8"/>
        <end position="253"/>
    </location>
</feature>
<dbReference type="Gene3D" id="3.90.25.10">
    <property type="entry name" value="UDP-galactose 4-epimerase, domain 1"/>
    <property type="match status" value="1"/>
</dbReference>
<comment type="caution">
    <text evidence="5">The sequence shown here is derived from an EMBL/GenBank/DDBJ whole genome shotgun (WGS) entry which is preliminary data.</text>
</comment>
<dbReference type="Proteomes" id="UP000308092">
    <property type="component" value="Unassembled WGS sequence"/>
</dbReference>
<evidence type="ECO:0000313" key="6">
    <source>
        <dbReference type="Proteomes" id="UP000308092"/>
    </source>
</evidence>
<evidence type="ECO:0000313" key="7">
    <source>
        <dbReference type="Proteomes" id="UP000324241"/>
    </source>
</evidence>
<protein>
    <recommendedName>
        <fullName evidence="3">NmrA-like domain-containing protein</fullName>
    </recommendedName>
</protein>
<organism evidence="5 6">
    <name type="scientific">Aspergillus tanneri</name>
    <dbReference type="NCBI Taxonomy" id="1220188"/>
    <lineage>
        <taxon>Eukaryota</taxon>
        <taxon>Fungi</taxon>
        <taxon>Dikarya</taxon>
        <taxon>Ascomycota</taxon>
        <taxon>Pezizomycotina</taxon>
        <taxon>Eurotiomycetes</taxon>
        <taxon>Eurotiomycetidae</taxon>
        <taxon>Eurotiales</taxon>
        <taxon>Aspergillaceae</taxon>
        <taxon>Aspergillus</taxon>
        <taxon>Aspergillus subgen. Circumdati</taxon>
    </lineage>
</organism>
<keyword evidence="2" id="KW-0560">Oxidoreductase</keyword>
<dbReference type="InterPro" id="IPR008030">
    <property type="entry name" value="NmrA-like"/>
</dbReference>
<dbReference type="Gene3D" id="3.40.50.720">
    <property type="entry name" value="NAD(P)-binding Rossmann-like Domain"/>
    <property type="match status" value="1"/>
</dbReference>
<reference evidence="5 6" key="1">
    <citation type="submission" date="2019-03" db="EMBL/GenBank/DDBJ databases">
        <title>The genome sequence of a newly discovered highly antifungal drug resistant Aspergillus species, Aspergillus tanneri NIH 1004.</title>
        <authorList>
            <person name="Mounaud S."/>
            <person name="Singh I."/>
            <person name="Joardar V."/>
            <person name="Pakala S."/>
            <person name="Pakala S."/>
            <person name="Venepally P."/>
            <person name="Hoover J."/>
            <person name="Nierman W."/>
            <person name="Chung J."/>
            <person name="Losada L."/>
        </authorList>
    </citation>
    <scope>NUCLEOTIDE SEQUENCE [LARGE SCALE GENOMIC DNA]</scope>
    <source>
        <strain evidence="5 6">NIH1004</strain>
    </source>
</reference>
<dbReference type="GO" id="GO:0016491">
    <property type="term" value="F:oxidoreductase activity"/>
    <property type="evidence" value="ECO:0007669"/>
    <property type="project" value="UniProtKB-KW"/>
</dbReference>
<gene>
    <name evidence="4" type="ORF">ATNIH1004_008186</name>
    <name evidence="5" type="ORF">EYZ11_006583</name>
</gene>
<evidence type="ECO:0000313" key="4">
    <source>
        <dbReference type="EMBL" id="KAA8643990.1"/>
    </source>
</evidence>
<evidence type="ECO:0000259" key="3">
    <source>
        <dbReference type="Pfam" id="PF05368"/>
    </source>
</evidence>
<dbReference type="InterPro" id="IPR051609">
    <property type="entry name" value="NmrA/Isoflavone_reductase-like"/>
</dbReference>
<keyword evidence="6" id="KW-1185">Reference proteome</keyword>
<dbReference type="AlphaFoldDB" id="A0A4S3JF30"/>
<sequence length="326" mass="35864">MAIPPFRTVAVFGATGQVGSAVLQALVHCKEQSFDIIAFVSPTSALEVKGELSRVDVKRIDLLKATEEELAGALQGADVVVSALGGSTLHKQRLIQDAAAIAGVRRFYPSEFGMRQVAWLPGPEAYVHPVWALKMKTVEEAMKHPAIKAGRMSYTIVGCGEFYDVPKEPLLCPWLNPNANDYVIQAVGNPEAKMDYSSVHDLAAFLVASLCHPNLSENQDLGFCSDHISYSEIASLLQKHSGKPVRLNITSPCQMRAILKNPSSAPKELQTGSSFPVDFWMLLRHVQGLGDFWRPPGKLHNNWFPSVRPVSFDEYFAQLFKTSKDV</sequence>
<evidence type="ECO:0000256" key="2">
    <source>
        <dbReference type="ARBA" id="ARBA00023002"/>
    </source>
</evidence>
<dbReference type="SUPFAM" id="SSF51735">
    <property type="entry name" value="NAD(P)-binding Rossmann-fold domains"/>
    <property type="match status" value="1"/>
</dbReference>
<keyword evidence="1" id="KW-0521">NADP</keyword>
<evidence type="ECO:0000313" key="5">
    <source>
        <dbReference type="EMBL" id="THC93936.1"/>
    </source>
</evidence>
<dbReference type="EMBL" id="SOSA01000235">
    <property type="protein sequence ID" value="THC93936.1"/>
    <property type="molecule type" value="Genomic_DNA"/>
</dbReference>
<dbReference type="Proteomes" id="UP000324241">
    <property type="component" value="Unassembled WGS sequence"/>
</dbReference>
<dbReference type="PANTHER" id="PTHR47706">
    <property type="entry name" value="NMRA-LIKE FAMILY PROTEIN"/>
    <property type="match status" value="1"/>
</dbReference>
<dbReference type="PANTHER" id="PTHR47706:SF9">
    <property type="entry name" value="NMRA-LIKE DOMAIN-CONTAINING PROTEIN-RELATED"/>
    <property type="match status" value="1"/>
</dbReference>
<dbReference type="EMBL" id="QUQM01000006">
    <property type="protein sequence ID" value="KAA8643990.1"/>
    <property type="molecule type" value="Genomic_DNA"/>
</dbReference>
<dbReference type="GeneID" id="54330888"/>
<proteinExistence type="predicted"/>
<name>A0A4S3JF30_9EURO</name>
<evidence type="ECO:0000256" key="1">
    <source>
        <dbReference type="ARBA" id="ARBA00022857"/>
    </source>
</evidence>
<dbReference type="STRING" id="1220188.A0A4S3JF30"/>
<dbReference type="OrthoDB" id="9974981at2759"/>
<accession>A0A4S3JF30</accession>
<dbReference type="Pfam" id="PF05368">
    <property type="entry name" value="NmrA"/>
    <property type="match status" value="1"/>
</dbReference>
<dbReference type="RefSeq" id="XP_033423351.1">
    <property type="nucleotide sequence ID" value="XM_033572799.1"/>
</dbReference>